<evidence type="ECO:0000256" key="3">
    <source>
        <dbReference type="ARBA" id="ARBA00022692"/>
    </source>
</evidence>
<dbReference type="Proteomes" id="UP001486565">
    <property type="component" value="Chromosome"/>
</dbReference>
<dbReference type="Pfam" id="PF12704">
    <property type="entry name" value="MacB_PCD"/>
    <property type="match status" value="1"/>
</dbReference>
<accession>A0ABZ2Y3U2</accession>
<feature type="transmembrane region" description="Helical" evidence="7">
    <location>
        <begin position="372"/>
        <end position="394"/>
    </location>
</feature>
<evidence type="ECO:0000256" key="7">
    <source>
        <dbReference type="SAM" id="Phobius"/>
    </source>
</evidence>
<dbReference type="RefSeq" id="WP_341876989.1">
    <property type="nucleotide sequence ID" value="NZ_CP121687.1"/>
</dbReference>
<feature type="transmembrane region" description="Helical" evidence="7">
    <location>
        <begin position="316"/>
        <end position="342"/>
    </location>
</feature>
<dbReference type="PANTHER" id="PTHR30572">
    <property type="entry name" value="MEMBRANE COMPONENT OF TRANSPORTER-RELATED"/>
    <property type="match status" value="1"/>
</dbReference>
<feature type="domain" description="ABC3 transporter permease C-terminal" evidence="8">
    <location>
        <begin position="321"/>
        <end position="449"/>
    </location>
</feature>
<keyword evidence="4 7" id="KW-1133">Transmembrane helix</keyword>
<evidence type="ECO:0000256" key="2">
    <source>
        <dbReference type="ARBA" id="ARBA00022475"/>
    </source>
</evidence>
<keyword evidence="3 7" id="KW-0812">Transmembrane</keyword>
<evidence type="ECO:0000313" key="11">
    <source>
        <dbReference type="Proteomes" id="UP001486565"/>
    </source>
</evidence>
<comment type="subcellular location">
    <subcellularLocation>
        <location evidence="1">Cell membrane</location>
        <topology evidence="1">Multi-pass membrane protein</topology>
    </subcellularLocation>
</comment>
<keyword evidence="5 7" id="KW-0472">Membrane</keyword>
<organism evidence="10 11">
    <name type="scientific">Defluviitalea saccharophila</name>
    <dbReference type="NCBI Taxonomy" id="879970"/>
    <lineage>
        <taxon>Bacteria</taxon>
        <taxon>Bacillati</taxon>
        <taxon>Bacillota</taxon>
        <taxon>Clostridia</taxon>
        <taxon>Lachnospirales</taxon>
        <taxon>Defluviitaleaceae</taxon>
        <taxon>Defluviitalea</taxon>
    </lineage>
</organism>
<evidence type="ECO:0000256" key="5">
    <source>
        <dbReference type="ARBA" id="ARBA00023136"/>
    </source>
</evidence>
<feature type="transmembrane region" description="Helical" evidence="7">
    <location>
        <begin position="21"/>
        <end position="45"/>
    </location>
</feature>
<feature type="transmembrane region" description="Helical" evidence="7">
    <location>
        <begin position="414"/>
        <end position="440"/>
    </location>
</feature>
<evidence type="ECO:0000259" key="8">
    <source>
        <dbReference type="Pfam" id="PF02687"/>
    </source>
</evidence>
<keyword evidence="11" id="KW-1185">Reference proteome</keyword>
<keyword evidence="2" id="KW-1003">Cell membrane</keyword>
<proteinExistence type="inferred from homology"/>
<feature type="domain" description="MacB-like periplasmic core" evidence="9">
    <location>
        <begin position="21"/>
        <end position="292"/>
    </location>
</feature>
<dbReference type="PANTHER" id="PTHR30572:SF4">
    <property type="entry name" value="ABC TRANSPORTER PERMEASE YTRF"/>
    <property type="match status" value="1"/>
</dbReference>
<dbReference type="EMBL" id="CP121687">
    <property type="protein sequence ID" value="WZL70026.1"/>
    <property type="molecule type" value="Genomic_DNA"/>
</dbReference>
<dbReference type="Pfam" id="PF02687">
    <property type="entry name" value="FtsX"/>
    <property type="match status" value="1"/>
</dbReference>
<dbReference type="InterPro" id="IPR050250">
    <property type="entry name" value="Macrolide_Exporter_MacB"/>
</dbReference>
<evidence type="ECO:0000256" key="6">
    <source>
        <dbReference type="ARBA" id="ARBA00038076"/>
    </source>
</evidence>
<protein>
    <submittedName>
        <fullName evidence="10">ABC transporter permease</fullName>
    </submittedName>
</protein>
<gene>
    <name evidence="10" type="ORF">QBE51_00405</name>
</gene>
<evidence type="ECO:0000256" key="1">
    <source>
        <dbReference type="ARBA" id="ARBA00004651"/>
    </source>
</evidence>
<sequence>MNSLDLILMSIRNLWRRKLRTSLTILGVIIGTSSIVLMLSLGFAMNLNLENSMKRWGDLSVIEVWPNYSKMTSNQEQPSISEEEIAQLETLSNVEMVLPQLSLYVPAVVGKYKGYIEIIGITPEAMKALGYNVGEGREFNKDDRMVMIAGTQIPMMFEKIGASNRGRMMGGWNENQEAPFEMLNQIVKISFDQSYGERNAPKPVVKAPRPTNVMVIGMMEDKNYETNYRCYMPVESVKKLILEQKEYELKVREANGEKISKNRNSKELTYQNVKVKVQDVHSVDSVLEQIRNLGLEAYSMSDGLKEVKNMFKGIQMVLGGIGAVSLLVAALGITNTMIMSIYERTREIGIMKVIGAILTDIKKMFLIEAGMIGFLGGLAGILISLLISFLLNRFGSGGLLGNLFGPPEEGVKTYVSVIPLWLLGAALLFSSLIGMIAGYFPARRAMKLSALSAIKTE</sequence>
<dbReference type="InterPro" id="IPR003838">
    <property type="entry name" value="ABC3_permease_C"/>
</dbReference>
<reference evidence="10 11" key="1">
    <citation type="submission" date="2023-03" db="EMBL/GenBank/DDBJ databases">
        <title>Novel Species.</title>
        <authorList>
            <person name="Ma S."/>
        </authorList>
    </citation>
    <scope>NUCLEOTIDE SEQUENCE [LARGE SCALE GENOMIC DNA]</scope>
    <source>
        <strain evidence="10 11">LIND6LT2</strain>
    </source>
</reference>
<evidence type="ECO:0000256" key="4">
    <source>
        <dbReference type="ARBA" id="ARBA00022989"/>
    </source>
</evidence>
<evidence type="ECO:0000313" key="10">
    <source>
        <dbReference type="EMBL" id="WZL70026.1"/>
    </source>
</evidence>
<comment type="similarity">
    <text evidence="6">Belongs to the ABC-4 integral membrane protein family.</text>
</comment>
<name>A0ABZ2Y3U2_9FIRM</name>
<dbReference type="InterPro" id="IPR025857">
    <property type="entry name" value="MacB_PCD"/>
</dbReference>
<evidence type="ECO:0000259" key="9">
    <source>
        <dbReference type="Pfam" id="PF12704"/>
    </source>
</evidence>